<dbReference type="GO" id="GO:0003677">
    <property type="term" value="F:DNA binding"/>
    <property type="evidence" value="ECO:0007669"/>
    <property type="project" value="UniProtKB-UniRule"/>
</dbReference>
<dbReference type="InterPro" id="IPR010998">
    <property type="entry name" value="Integrase_recombinase_N"/>
</dbReference>
<dbReference type="SUPFAM" id="SSF56349">
    <property type="entry name" value="DNA breaking-rejoining enzymes"/>
    <property type="match status" value="1"/>
</dbReference>
<comment type="caution">
    <text evidence="5">The sequence shown here is derived from an EMBL/GenBank/DDBJ whole genome shotgun (WGS) entry which is preliminary data.</text>
</comment>
<dbReference type="PATRIC" id="fig|46429.4.peg.3425"/>
<dbReference type="Proteomes" id="UP000028411">
    <property type="component" value="Unassembled WGS sequence"/>
</dbReference>
<keyword evidence="2 3" id="KW-0238">DNA-binding</keyword>
<dbReference type="InterPro" id="IPR044068">
    <property type="entry name" value="CB"/>
</dbReference>
<evidence type="ECO:0000313" key="6">
    <source>
        <dbReference type="Proteomes" id="UP000028411"/>
    </source>
</evidence>
<evidence type="ECO:0000256" key="1">
    <source>
        <dbReference type="ARBA" id="ARBA00022908"/>
    </source>
</evidence>
<gene>
    <name evidence="5" type="ORF">BV95_03435</name>
</gene>
<dbReference type="InterPro" id="IPR011010">
    <property type="entry name" value="DNA_brk_join_enz"/>
</dbReference>
<proteinExistence type="predicted"/>
<feature type="domain" description="Core-binding (CB)" evidence="4">
    <location>
        <begin position="172"/>
        <end position="263"/>
    </location>
</feature>
<protein>
    <submittedName>
        <fullName evidence="5">Phage integrase</fullName>
    </submittedName>
</protein>
<evidence type="ECO:0000313" key="5">
    <source>
        <dbReference type="EMBL" id="KEQ52263.1"/>
    </source>
</evidence>
<accession>A0A081RAP0</accession>
<dbReference type="PROSITE" id="PS51900">
    <property type="entry name" value="CB"/>
    <property type="match status" value="1"/>
</dbReference>
<dbReference type="AlphaFoldDB" id="A0A081RAP0"/>
<sequence>MHIAAMAAHTDFERRLASISGGIMPQAPKLLAASSSPLRTVTQADLNELTARYRRVTAESFERAYVKVDASAEDAAEYERILYNIEVAAEEERKALESRAGGGKASALSEDALWVIGNDRWNAPAGSEAFGAIVGAIRAGTQQGRDDIQALIEGRKTPRLAAQRSIVEPSVPTLSEAVDQYLDHRKLPFRTEAEVRSSLRLFEKLFGNKRLDGLTRRDFHNYAEHLAKQVIGGKTVGSIVRPPSSATVKKRIGLLRSVINHAIDRDCFSGPNPASGIKVDAYVERPNRSVMPEKRRLSVDEMNLLFQHPWFTGCASETNTHVSGGYRLRGQEYWVPVVAALTGCRAGELGGLMLSEVMLEGTTPC</sequence>
<evidence type="ECO:0000256" key="2">
    <source>
        <dbReference type="ARBA" id="ARBA00023125"/>
    </source>
</evidence>
<dbReference type="Gene3D" id="1.10.150.130">
    <property type="match status" value="1"/>
</dbReference>
<evidence type="ECO:0000256" key="3">
    <source>
        <dbReference type="PROSITE-ProRule" id="PRU01248"/>
    </source>
</evidence>
<reference evidence="5 6" key="1">
    <citation type="submission" date="2014-02" db="EMBL/GenBank/DDBJ databases">
        <title>Whole genome sequence of Sphingobium chlorophenolicum NBRC 16172.</title>
        <authorList>
            <person name="Gan H.M."/>
            <person name="Gan H.Y."/>
            <person name="Chew T.H."/>
            <person name="Savka M.A."/>
        </authorList>
    </citation>
    <scope>NUCLEOTIDE SEQUENCE [LARGE SCALE GENOMIC DNA]</scope>
    <source>
        <strain evidence="5 6">NBRC 16172</strain>
    </source>
</reference>
<dbReference type="GO" id="GO:0015074">
    <property type="term" value="P:DNA integration"/>
    <property type="evidence" value="ECO:0007669"/>
    <property type="project" value="UniProtKB-KW"/>
</dbReference>
<keyword evidence="1" id="KW-0229">DNA integration</keyword>
<dbReference type="EMBL" id="JFHR01000047">
    <property type="protein sequence ID" value="KEQ52263.1"/>
    <property type="molecule type" value="Genomic_DNA"/>
</dbReference>
<dbReference type="eggNOG" id="COG0582">
    <property type="taxonomic scope" value="Bacteria"/>
</dbReference>
<name>A0A081RAP0_SPHCR</name>
<organism evidence="5 6">
    <name type="scientific">Sphingobium chlorophenolicum</name>
    <dbReference type="NCBI Taxonomy" id="46429"/>
    <lineage>
        <taxon>Bacteria</taxon>
        <taxon>Pseudomonadati</taxon>
        <taxon>Pseudomonadota</taxon>
        <taxon>Alphaproteobacteria</taxon>
        <taxon>Sphingomonadales</taxon>
        <taxon>Sphingomonadaceae</taxon>
        <taxon>Sphingobium</taxon>
    </lineage>
</organism>
<evidence type="ECO:0000259" key="4">
    <source>
        <dbReference type="PROSITE" id="PS51900"/>
    </source>
</evidence>